<dbReference type="RefSeq" id="WP_009138065.1">
    <property type="nucleotide sequence ID" value="NZ_JH594598.1"/>
</dbReference>
<reference evidence="3 4" key="1">
    <citation type="submission" date="2012-01" db="EMBL/GenBank/DDBJ databases">
        <title>The Genome Sequence of Odoribacter laneus YIT 12061.</title>
        <authorList>
            <consortium name="The Broad Institute Genome Sequencing Platform"/>
            <person name="Earl A."/>
            <person name="Ward D."/>
            <person name="Feldgarden M."/>
            <person name="Gevers D."/>
            <person name="Morotomi M."/>
            <person name="Young S.K."/>
            <person name="Zeng Q."/>
            <person name="Gargeya S."/>
            <person name="Fitzgerald M."/>
            <person name="Haas B."/>
            <person name="Abouelleil A."/>
            <person name="Alvarado L."/>
            <person name="Arachchi H.M."/>
            <person name="Berlin A."/>
            <person name="Chapman S.B."/>
            <person name="Gearin G."/>
            <person name="Goldberg J."/>
            <person name="Griggs A."/>
            <person name="Gujja S."/>
            <person name="Hansen M."/>
            <person name="Heiman D."/>
            <person name="Howarth C."/>
            <person name="Larimer J."/>
            <person name="Lui A."/>
            <person name="MacDonald P.J.P."/>
            <person name="McCowen C."/>
            <person name="Montmayeur A."/>
            <person name="Murphy C."/>
            <person name="Neiman D."/>
            <person name="Pearson M."/>
            <person name="Priest M."/>
            <person name="Roberts A."/>
            <person name="Saif S."/>
            <person name="Shea T."/>
            <person name="Sisk P."/>
            <person name="Stolte C."/>
            <person name="Sykes S."/>
            <person name="Wortman J."/>
            <person name="Nusbaum C."/>
            <person name="Birren B."/>
        </authorList>
    </citation>
    <scope>NUCLEOTIDE SEQUENCE [LARGE SCALE GENOMIC DNA]</scope>
    <source>
        <strain evidence="3 4">YIT 12061</strain>
    </source>
</reference>
<dbReference type="Pfam" id="PF16363">
    <property type="entry name" value="GDP_Man_Dehyd"/>
    <property type="match status" value="1"/>
</dbReference>
<dbReference type="eggNOG" id="COG0451">
    <property type="taxonomic scope" value="Bacteria"/>
</dbReference>
<accession>H1DKY6</accession>
<gene>
    <name evidence="3" type="ORF">HMPREF9449_02922</name>
</gene>
<dbReference type="Gene3D" id="3.40.50.720">
    <property type="entry name" value="NAD(P)-binding Rossmann-like Domain"/>
    <property type="match status" value="1"/>
</dbReference>
<comment type="caution">
    <text evidence="3">The sequence shown here is derived from an EMBL/GenBank/DDBJ whole genome shotgun (WGS) entry which is preliminary data.</text>
</comment>
<dbReference type="SUPFAM" id="SSF51735">
    <property type="entry name" value="NAD(P)-binding Rossmann-fold domains"/>
    <property type="match status" value="1"/>
</dbReference>
<dbReference type="HOGENOM" id="CLU_007383_1_7_10"/>
<dbReference type="InterPro" id="IPR016040">
    <property type="entry name" value="NAD(P)-bd_dom"/>
</dbReference>
<dbReference type="STRING" id="742817.HMPREF9449_02922"/>
<proteinExistence type="predicted"/>
<dbReference type="PANTHER" id="PTHR43574">
    <property type="entry name" value="EPIMERASE-RELATED"/>
    <property type="match status" value="1"/>
</dbReference>
<dbReference type="Proteomes" id="UP000004892">
    <property type="component" value="Unassembled WGS sequence"/>
</dbReference>
<evidence type="ECO:0000259" key="2">
    <source>
        <dbReference type="Pfam" id="PF16363"/>
    </source>
</evidence>
<organism evidence="3 4">
    <name type="scientific">Odoribacter laneus YIT 12061</name>
    <dbReference type="NCBI Taxonomy" id="742817"/>
    <lineage>
        <taxon>Bacteria</taxon>
        <taxon>Pseudomonadati</taxon>
        <taxon>Bacteroidota</taxon>
        <taxon>Bacteroidia</taxon>
        <taxon>Bacteroidales</taxon>
        <taxon>Odoribacteraceae</taxon>
        <taxon>Odoribacter</taxon>
    </lineage>
</organism>
<feature type="domain" description="NAD(P)-binding" evidence="2">
    <location>
        <begin position="4"/>
        <end position="328"/>
    </location>
</feature>
<dbReference type="Gene3D" id="3.90.25.10">
    <property type="entry name" value="UDP-galactose 4-epimerase, domain 1"/>
    <property type="match status" value="1"/>
</dbReference>
<dbReference type="InterPro" id="IPR036291">
    <property type="entry name" value="NAD(P)-bd_dom_sf"/>
</dbReference>
<evidence type="ECO:0000313" key="4">
    <source>
        <dbReference type="Proteomes" id="UP000004892"/>
    </source>
</evidence>
<keyword evidence="1" id="KW-0520">NAD</keyword>
<dbReference type="GeneID" id="98070446"/>
<dbReference type="AlphaFoldDB" id="H1DKY6"/>
<name>H1DKY6_9BACT</name>
<dbReference type="EMBL" id="ADMC01000033">
    <property type="protein sequence ID" value="EHP45281.1"/>
    <property type="molecule type" value="Genomic_DNA"/>
</dbReference>
<protein>
    <recommendedName>
        <fullName evidence="2">NAD(P)-binding domain-containing protein</fullName>
    </recommendedName>
</protein>
<dbReference type="PATRIC" id="fig|742817.3.peg.3125"/>
<evidence type="ECO:0000313" key="3">
    <source>
        <dbReference type="EMBL" id="EHP45281.1"/>
    </source>
</evidence>
<sequence>MQILVSGVAGFIGSFLTEALLLQGYQVYGIDSINDYYDTSIKYARLKKCGIIPGAYGQIISSAIYPSYQFQQLDLCDKENLNAIFQKNKFDCVINLAAQAGVRYSLKNPHAYLESNIIGFLNILEACRYHSCTRLIYASSSSVYGNDTEIPFKETARVDHPVSMYAATKKSNELMAYTYSYLYQIHTIGLRFFTVYGPYGRPDMAPMLFAKAIDRNEPIHIFNNGNLSRDFTYIDDIVQGITTIVAHPEKARREVAEIPAVIYNIGHGSPIKLLDFIHLLEKQLGKAAQKEYVGMQPGDVYQTWADTTRLKEDYQYIPTTSLEEGIKKFADWYKAYYT</sequence>
<dbReference type="PRINTS" id="PR01713">
    <property type="entry name" value="NUCEPIMERASE"/>
</dbReference>
<evidence type="ECO:0000256" key="1">
    <source>
        <dbReference type="ARBA" id="ARBA00023027"/>
    </source>
</evidence>
<keyword evidence="4" id="KW-1185">Reference proteome</keyword>